<sequence>MFFVTGIGIGLIVSAPVGPVNLMTIQRAFKNGFGAGFAAGIGAVLADTLYAAIAAFGISTIAHFLSGHKLTIQAVGGLLLIGFGWLTVRTHPHLDTMAGPRADVGAGFLASLLAAFAMTLTNPGAVLGFLAIFGSLGELTPEHDDYAGALMLVAGVAVGALAWWAGIAALVTHLRGRMNDRWLDRINFGAGGLLMLFGIIILSGTLYQLNV</sequence>
<name>A0A2T5VEM4_9HYPH</name>
<dbReference type="Pfam" id="PF01810">
    <property type="entry name" value="LysE"/>
    <property type="match status" value="1"/>
</dbReference>
<feature type="transmembrane region" description="Helical" evidence="6">
    <location>
        <begin position="70"/>
        <end position="88"/>
    </location>
</feature>
<dbReference type="Proteomes" id="UP000244081">
    <property type="component" value="Unassembled WGS sequence"/>
</dbReference>
<reference evidence="7 8" key="1">
    <citation type="submission" date="2018-04" db="EMBL/GenBank/DDBJ databases">
        <title>Genomic Encyclopedia of Archaeal and Bacterial Type Strains, Phase II (KMG-II): from individual species to whole genera.</title>
        <authorList>
            <person name="Goeker M."/>
        </authorList>
    </citation>
    <scope>NUCLEOTIDE SEQUENCE [LARGE SCALE GENOMIC DNA]</scope>
    <source>
        <strain evidence="7 8">DSM 23382</strain>
    </source>
</reference>
<keyword evidence="2" id="KW-1003">Cell membrane</keyword>
<organism evidence="7 8">
    <name type="scientific">Breoghania corrubedonensis</name>
    <dbReference type="NCBI Taxonomy" id="665038"/>
    <lineage>
        <taxon>Bacteria</taxon>
        <taxon>Pseudomonadati</taxon>
        <taxon>Pseudomonadota</taxon>
        <taxon>Alphaproteobacteria</taxon>
        <taxon>Hyphomicrobiales</taxon>
        <taxon>Stappiaceae</taxon>
        <taxon>Breoghania</taxon>
    </lineage>
</organism>
<evidence type="ECO:0000313" key="7">
    <source>
        <dbReference type="EMBL" id="PTW62197.1"/>
    </source>
</evidence>
<feature type="transmembrane region" description="Helical" evidence="6">
    <location>
        <begin position="108"/>
        <end position="134"/>
    </location>
</feature>
<accession>A0A2T5VEM4</accession>
<feature type="transmembrane region" description="Helical" evidence="6">
    <location>
        <begin position="186"/>
        <end position="209"/>
    </location>
</feature>
<evidence type="ECO:0000256" key="4">
    <source>
        <dbReference type="ARBA" id="ARBA00022989"/>
    </source>
</evidence>
<dbReference type="PANTHER" id="PTHR30086">
    <property type="entry name" value="ARGININE EXPORTER PROTEIN ARGO"/>
    <property type="match status" value="1"/>
</dbReference>
<gene>
    <name evidence="7" type="ORF">C8N35_101234</name>
</gene>
<proteinExistence type="predicted"/>
<comment type="subcellular location">
    <subcellularLocation>
        <location evidence="1">Cell membrane</location>
        <topology evidence="1">Multi-pass membrane protein</topology>
    </subcellularLocation>
</comment>
<protein>
    <submittedName>
        <fullName evidence="7">Threonine/homoserine/homoserine lactone efflux protein</fullName>
    </submittedName>
</protein>
<evidence type="ECO:0000256" key="2">
    <source>
        <dbReference type="ARBA" id="ARBA00022475"/>
    </source>
</evidence>
<dbReference type="InterPro" id="IPR001123">
    <property type="entry name" value="LeuE-type"/>
</dbReference>
<feature type="transmembrane region" description="Helical" evidence="6">
    <location>
        <begin position="6"/>
        <end position="25"/>
    </location>
</feature>
<dbReference type="GO" id="GO:0015171">
    <property type="term" value="F:amino acid transmembrane transporter activity"/>
    <property type="evidence" value="ECO:0007669"/>
    <property type="project" value="TreeGrafter"/>
</dbReference>
<evidence type="ECO:0000256" key="3">
    <source>
        <dbReference type="ARBA" id="ARBA00022692"/>
    </source>
</evidence>
<evidence type="ECO:0000256" key="5">
    <source>
        <dbReference type="ARBA" id="ARBA00023136"/>
    </source>
</evidence>
<evidence type="ECO:0000313" key="8">
    <source>
        <dbReference type="Proteomes" id="UP000244081"/>
    </source>
</evidence>
<keyword evidence="8" id="KW-1185">Reference proteome</keyword>
<comment type="caution">
    <text evidence="7">The sequence shown here is derived from an EMBL/GenBank/DDBJ whole genome shotgun (WGS) entry which is preliminary data.</text>
</comment>
<dbReference type="EMBL" id="QAYG01000001">
    <property type="protein sequence ID" value="PTW62197.1"/>
    <property type="molecule type" value="Genomic_DNA"/>
</dbReference>
<keyword evidence="4 6" id="KW-1133">Transmembrane helix</keyword>
<keyword evidence="5 6" id="KW-0472">Membrane</keyword>
<dbReference type="PANTHER" id="PTHR30086:SF20">
    <property type="entry name" value="ARGININE EXPORTER PROTEIN ARGO-RELATED"/>
    <property type="match status" value="1"/>
</dbReference>
<evidence type="ECO:0000256" key="1">
    <source>
        <dbReference type="ARBA" id="ARBA00004651"/>
    </source>
</evidence>
<feature type="transmembrane region" description="Helical" evidence="6">
    <location>
        <begin position="37"/>
        <end position="64"/>
    </location>
</feature>
<dbReference type="GO" id="GO:0005886">
    <property type="term" value="C:plasma membrane"/>
    <property type="evidence" value="ECO:0007669"/>
    <property type="project" value="UniProtKB-SubCell"/>
</dbReference>
<keyword evidence="3 6" id="KW-0812">Transmembrane</keyword>
<evidence type="ECO:0000256" key="6">
    <source>
        <dbReference type="SAM" id="Phobius"/>
    </source>
</evidence>
<dbReference type="AlphaFoldDB" id="A0A2T5VEM4"/>
<feature type="transmembrane region" description="Helical" evidence="6">
    <location>
        <begin position="146"/>
        <end position="174"/>
    </location>
</feature>